<dbReference type="PANTHER" id="PTHR30543">
    <property type="entry name" value="CHROMATE REDUCTASE"/>
    <property type="match status" value="1"/>
</dbReference>
<evidence type="ECO:0000313" key="5">
    <source>
        <dbReference type="Proteomes" id="UP000094769"/>
    </source>
</evidence>
<dbReference type="InterPro" id="IPR050712">
    <property type="entry name" value="NAD(P)H-dep_reductase"/>
</dbReference>
<dbReference type="Proteomes" id="UP000094769">
    <property type="component" value="Unassembled WGS sequence"/>
</dbReference>
<proteinExistence type="predicted"/>
<dbReference type="OrthoDB" id="9812295at2"/>
<dbReference type="GO" id="GO:0010181">
    <property type="term" value="F:FMN binding"/>
    <property type="evidence" value="ECO:0007669"/>
    <property type="project" value="TreeGrafter"/>
</dbReference>
<dbReference type="InterPro" id="IPR005025">
    <property type="entry name" value="FMN_Rdtase-like_dom"/>
</dbReference>
<keyword evidence="2" id="KW-0285">Flavoprotein</keyword>
<dbReference type="EMBL" id="MARB01000005">
    <property type="protein sequence ID" value="ODJ88546.1"/>
    <property type="molecule type" value="Genomic_DNA"/>
</dbReference>
<organism evidence="4 5">
    <name type="scientific">Candidatus Thiodiazotropha endolucinida</name>
    <dbReference type="NCBI Taxonomy" id="1655433"/>
    <lineage>
        <taxon>Bacteria</taxon>
        <taxon>Pseudomonadati</taxon>
        <taxon>Pseudomonadota</taxon>
        <taxon>Gammaproteobacteria</taxon>
        <taxon>Chromatiales</taxon>
        <taxon>Sedimenticolaceae</taxon>
        <taxon>Candidatus Thiodiazotropha</taxon>
    </lineage>
</organism>
<feature type="domain" description="NADPH-dependent FMN reductase-like" evidence="3">
    <location>
        <begin position="3"/>
        <end position="157"/>
    </location>
</feature>
<name>A0A7Z0VNP8_9GAMM</name>
<dbReference type="InterPro" id="IPR029039">
    <property type="entry name" value="Flavoprotein-like_sf"/>
</dbReference>
<dbReference type="EC" id="1.7.-.-" evidence="4"/>
<dbReference type="SUPFAM" id="SSF52218">
    <property type="entry name" value="Flavoproteins"/>
    <property type="match status" value="1"/>
</dbReference>
<evidence type="ECO:0000313" key="4">
    <source>
        <dbReference type="EMBL" id="ODJ88546.1"/>
    </source>
</evidence>
<dbReference type="GO" id="GO:0005829">
    <property type="term" value="C:cytosol"/>
    <property type="evidence" value="ECO:0007669"/>
    <property type="project" value="TreeGrafter"/>
</dbReference>
<dbReference type="GO" id="GO:0016491">
    <property type="term" value="F:oxidoreductase activity"/>
    <property type="evidence" value="ECO:0007669"/>
    <property type="project" value="UniProtKB-KW"/>
</dbReference>
<evidence type="ECO:0000259" key="3">
    <source>
        <dbReference type="Pfam" id="PF03358"/>
    </source>
</evidence>
<evidence type="ECO:0000256" key="2">
    <source>
        <dbReference type="ARBA" id="ARBA00022643"/>
    </source>
</evidence>
<accession>A0A7Z0VNP8</accession>
<dbReference type="RefSeq" id="WP_069121855.1">
    <property type="nucleotide sequence ID" value="NZ_MARB01000005.1"/>
</dbReference>
<gene>
    <name evidence="4" type="primary">azr</name>
    <name evidence="4" type="ORF">CODIS_10920</name>
</gene>
<dbReference type="PANTHER" id="PTHR30543:SF21">
    <property type="entry name" value="NAD(P)H-DEPENDENT FMN REDUCTASE LOT6"/>
    <property type="match status" value="1"/>
</dbReference>
<reference evidence="4 5" key="1">
    <citation type="submission" date="2016-06" db="EMBL/GenBank/DDBJ databases">
        <title>Genome sequence of endosymbiont of Candidatus Endolucinida thiodiazotropha.</title>
        <authorList>
            <person name="Poehlein A."/>
            <person name="Koenig S."/>
            <person name="Heiden S.E."/>
            <person name="Thuermer A."/>
            <person name="Voget S."/>
            <person name="Daniel R."/>
            <person name="Markert S."/>
            <person name="Gros O."/>
            <person name="Schweder T."/>
        </authorList>
    </citation>
    <scope>NUCLEOTIDE SEQUENCE [LARGE SCALE GENOMIC DNA]</scope>
    <source>
        <strain evidence="4 5">COS</strain>
    </source>
</reference>
<keyword evidence="4" id="KW-0560">Oxidoreductase</keyword>
<comment type="cofactor">
    <cofactor evidence="1">
        <name>FMN</name>
        <dbReference type="ChEBI" id="CHEBI:58210"/>
    </cofactor>
</comment>
<keyword evidence="5" id="KW-1185">Reference proteome</keyword>
<evidence type="ECO:0000256" key="1">
    <source>
        <dbReference type="ARBA" id="ARBA00001917"/>
    </source>
</evidence>
<protein>
    <submittedName>
        <fullName evidence="4">FMN-dependent NADPH-azoreductase</fullName>
        <ecNumber evidence="4">1.7.-.-</ecNumber>
    </submittedName>
</protein>
<keyword evidence="2" id="KW-0288">FMN</keyword>
<sequence>MAPRILAFAGSSRNGSFNKKILSIAAAGAEAAGADVTRIDLVDFPMPLFNQDLEREQGIPENALEFKRLLMAHDAFIIASPEYNSAFSPLLKNVIDWASRAESEDEPPLVAFRGKTAVILAASPGALGGLRGLVFLRMLLANIGVTVLPDQQTVPQAFKAFNDDGSLMDGRKQEAVLALGRKLANTAGKLNAK</sequence>
<dbReference type="Gene3D" id="3.40.50.360">
    <property type="match status" value="1"/>
</dbReference>
<dbReference type="AlphaFoldDB" id="A0A7Z0VNP8"/>
<comment type="caution">
    <text evidence="4">The sequence shown here is derived from an EMBL/GenBank/DDBJ whole genome shotgun (WGS) entry which is preliminary data.</text>
</comment>
<dbReference type="Pfam" id="PF03358">
    <property type="entry name" value="FMN_red"/>
    <property type="match status" value="1"/>
</dbReference>